<evidence type="ECO:0000256" key="4">
    <source>
        <dbReference type="ARBA" id="ARBA00022827"/>
    </source>
</evidence>
<evidence type="ECO:0000259" key="7">
    <source>
        <dbReference type="PROSITE" id="PS51324"/>
    </source>
</evidence>
<keyword evidence="3" id="KW-0285">Flavoprotein</keyword>
<protein>
    <recommendedName>
        <fullName evidence="2">thiol oxidase</fullName>
        <ecNumber evidence="2">1.8.3.2</ecNumber>
    </recommendedName>
</protein>
<dbReference type="InterPro" id="IPR036774">
    <property type="entry name" value="ERV/ALR_sulphydryl_oxid_sf"/>
</dbReference>
<dbReference type="PROSITE" id="PS51324">
    <property type="entry name" value="ERV_ALR"/>
    <property type="match status" value="1"/>
</dbReference>
<evidence type="ECO:0000313" key="8">
    <source>
        <dbReference type="EMBL" id="QHT20357.1"/>
    </source>
</evidence>
<sequence>MDTRFWGPSGWKMLHLITFDYKYSPTNAVKYANFFEALPYILPCKFCRASLTDYYRQYPYKTPSCKQASSHTKCDVTYMNPSLDLKKWMYNIHNCVNNKLREQGLNPNPNPKFSDVKEFYDKWIKCDWQQQLSTFWDFLFAVAYNHPKESTLHSKPMPDCPKEVYKCKDKCEKNKWNVLGLSDRLYWFRRFWLYLPAVLPAEIARRWDEVEKKNPPTLGCRRSTLAWLWRMRCGLDTDFKDPYTSICKKIATYSSDCGKKKQGITCRKQSKRRFTTTVKNTK</sequence>
<dbReference type="AlphaFoldDB" id="A0A6C0DU62"/>
<organism evidence="8">
    <name type="scientific">viral metagenome</name>
    <dbReference type="NCBI Taxonomy" id="1070528"/>
    <lineage>
        <taxon>unclassified sequences</taxon>
        <taxon>metagenomes</taxon>
        <taxon>organismal metagenomes</taxon>
    </lineage>
</organism>
<accession>A0A6C0DU62</accession>
<dbReference type="Pfam" id="PF04777">
    <property type="entry name" value="Evr1_Alr"/>
    <property type="match status" value="1"/>
</dbReference>
<evidence type="ECO:0000256" key="6">
    <source>
        <dbReference type="ARBA" id="ARBA00023157"/>
    </source>
</evidence>
<keyword evidence="6" id="KW-1015">Disulfide bond</keyword>
<evidence type="ECO:0000256" key="5">
    <source>
        <dbReference type="ARBA" id="ARBA00023002"/>
    </source>
</evidence>
<dbReference type="SUPFAM" id="SSF69000">
    <property type="entry name" value="FAD-dependent thiol oxidase"/>
    <property type="match status" value="1"/>
</dbReference>
<keyword evidence="4" id="KW-0274">FAD</keyword>
<dbReference type="Gene3D" id="1.20.120.310">
    <property type="entry name" value="ERV/ALR sulfhydryl oxidase domain"/>
    <property type="match status" value="1"/>
</dbReference>
<evidence type="ECO:0000256" key="1">
    <source>
        <dbReference type="ARBA" id="ARBA00001974"/>
    </source>
</evidence>
<reference evidence="8" key="1">
    <citation type="journal article" date="2020" name="Nature">
        <title>Giant virus diversity and host interactions through global metagenomics.</title>
        <authorList>
            <person name="Schulz F."/>
            <person name="Roux S."/>
            <person name="Paez-Espino D."/>
            <person name="Jungbluth S."/>
            <person name="Walsh D.A."/>
            <person name="Denef V.J."/>
            <person name="McMahon K.D."/>
            <person name="Konstantinidis K.T."/>
            <person name="Eloe-Fadrosh E.A."/>
            <person name="Kyrpides N.C."/>
            <person name="Woyke T."/>
        </authorList>
    </citation>
    <scope>NUCLEOTIDE SEQUENCE</scope>
    <source>
        <strain evidence="8">GVMAG-M-3300023174-60</strain>
    </source>
</reference>
<dbReference type="GO" id="GO:0016972">
    <property type="term" value="F:thiol oxidase activity"/>
    <property type="evidence" value="ECO:0007669"/>
    <property type="project" value="UniProtKB-EC"/>
</dbReference>
<feature type="domain" description="ERV/ALR sulfhydryl oxidase" evidence="7">
    <location>
        <begin position="1"/>
        <end position="123"/>
    </location>
</feature>
<name>A0A6C0DU62_9ZZZZ</name>
<keyword evidence="5" id="KW-0560">Oxidoreductase</keyword>
<evidence type="ECO:0000256" key="2">
    <source>
        <dbReference type="ARBA" id="ARBA00012512"/>
    </source>
</evidence>
<evidence type="ECO:0000256" key="3">
    <source>
        <dbReference type="ARBA" id="ARBA00022630"/>
    </source>
</evidence>
<dbReference type="InterPro" id="IPR017905">
    <property type="entry name" value="ERV/ALR_sulphydryl_oxidase"/>
</dbReference>
<dbReference type="EMBL" id="MN739677">
    <property type="protein sequence ID" value="QHT20357.1"/>
    <property type="molecule type" value="Genomic_DNA"/>
</dbReference>
<comment type="cofactor">
    <cofactor evidence="1">
        <name>FAD</name>
        <dbReference type="ChEBI" id="CHEBI:57692"/>
    </cofactor>
</comment>
<proteinExistence type="predicted"/>
<dbReference type="EC" id="1.8.3.2" evidence="2"/>